<reference evidence="2 3" key="1">
    <citation type="journal article" date="2019" name="Sci. Rep.">
        <title>Orb-weaving spider Araneus ventricosus genome elucidates the spidroin gene catalogue.</title>
        <authorList>
            <person name="Kono N."/>
            <person name="Nakamura H."/>
            <person name="Ohtoshi R."/>
            <person name="Moran D.A.P."/>
            <person name="Shinohara A."/>
            <person name="Yoshida Y."/>
            <person name="Fujiwara M."/>
            <person name="Mori M."/>
            <person name="Tomita M."/>
            <person name="Arakawa K."/>
        </authorList>
    </citation>
    <scope>NUCLEOTIDE SEQUENCE [LARGE SCALE GENOMIC DNA]</scope>
</reference>
<dbReference type="InterPro" id="IPR002048">
    <property type="entry name" value="EF_hand_dom"/>
</dbReference>
<dbReference type="GO" id="GO:0005789">
    <property type="term" value="C:endoplasmic reticulum membrane"/>
    <property type="evidence" value="ECO:0007669"/>
    <property type="project" value="TreeGrafter"/>
</dbReference>
<dbReference type="Proteomes" id="UP000499080">
    <property type="component" value="Unassembled WGS sequence"/>
</dbReference>
<gene>
    <name evidence="2" type="primary">selenon</name>
    <name evidence="2" type="ORF">AVEN_169375_1</name>
</gene>
<evidence type="ECO:0000313" key="2">
    <source>
        <dbReference type="EMBL" id="GBN12528.1"/>
    </source>
</evidence>
<protein>
    <submittedName>
        <fullName evidence="2">Selenoprotein N</fullName>
    </submittedName>
</protein>
<comment type="caution">
    <text evidence="2">The sequence shown here is derived from an EMBL/GenBank/DDBJ whole genome shotgun (WGS) entry which is preliminary data.</text>
</comment>
<proteinExistence type="predicted"/>
<dbReference type="PANTHER" id="PTHR16213">
    <property type="entry name" value="SELENOPROTEIN N"/>
    <property type="match status" value="1"/>
</dbReference>
<keyword evidence="3" id="KW-1185">Reference proteome</keyword>
<dbReference type="InterPro" id="IPR018247">
    <property type="entry name" value="EF_Hand_1_Ca_BS"/>
</dbReference>
<feature type="domain" description="EF-hand" evidence="1">
    <location>
        <begin position="34"/>
        <end position="69"/>
    </location>
</feature>
<sequence>MRYIVGGIFCLISVFLYWYWNDNLISEEFPGVKDVTDSLQAIFKDLDIDQNGVLNEDEFFRMKNSYIILQKNLYEIQSEYPVQEFPDFTIHLGEQVISIEVEFEPLILSSMQKNISDLSQEEAGSLLGLLNWKSAYKERHPFGANSFSSFLPPKSNAQPGFTWWIVEPNIKKNSPPLLNQRYYPPKVQQSLLILHALLSLFHPHAFLWTRFQPQGTVAVIRAIEDNFYDIVFRVHAEFQLNKPPLHPFWFTPSQFQGRIIINKEGSVVKFFQMEVPDTRLNVDMEWLNGPTEDSMEVDIGYVAKMSLVSSAISVSSEDKKGAYQKLSALKWKSEITMEEALDSLELEFFPFKKVKYYNVPDAFAVASNESKLVHGIILWGAHFISFWSTVVDLKAIIKENPGSEASFFAQLCIKYYEFPVESIVFFPNGSLIHRINANTLLGLINEQESFFAIRDPVEKNYQEFLETALLMSKTVKMET</sequence>
<name>A0A4Y2LCR1_ARAVE</name>
<evidence type="ECO:0000259" key="1">
    <source>
        <dbReference type="PROSITE" id="PS50222"/>
    </source>
</evidence>
<organism evidence="2 3">
    <name type="scientific">Araneus ventricosus</name>
    <name type="common">Orbweaver spider</name>
    <name type="synonym">Epeira ventricosa</name>
    <dbReference type="NCBI Taxonomy" id="182803"/>
    <lineage>
        <taxon>Eukaryota</taxon>
        <taxon>Metazoa</taxon>
        <taxon>Ecdysozoa</taxon>
        <taxon>Arthropoda</taxon>
        <taxon>Chelicerata</taxon>
        <taxon>Arachnida</taxon>
        <taxon>Araneae</taxon>
        <taxon>Araneomorphae</taxon>
        <taxon>Entelegynae</taxon>
        <taxon>Araneoidea</taxon>
        <taxon>Araneidae</taxon>
        <taxon>Araneus</taxon>
    </lineage>
</organism>
<dbReference type="PROSITE" id="PS00018">
    <property type="entry name" value="EF_HAND_1"/>
    <property type="match status" value="1"/>
</dbReference>
<dbReference type="GO" id="GO:0005509">
    <property type="term" value="F:calcium ion binding"/>
    <property type="evidence" value="ECO:0007669"/>
    <property type="project" value="InterPro"/>
</dbReference>
<evidence type="ECO:0000313" key="3">
    <source>
        <dbReference type="Proteomes" id="UP000499080"/>
    </source>
</evidence>
<dbReference type="PANTHER" id="PTHR16213:SF78">
    <property type="entry name" value="SELENOPROTEIN N"/>
    <property type="match status" value="1"/>
</dbReference>
<dbReference type="OrthoDB" id="10062435at2759"/>
<dbReference type="EMBL" id="BGPR01005689">
    <property type="protein sequence ID" value="GBN12528.1"/>
    <property type="molecule type" value="Genomic_DNA"/>
</dbReference>
<dbReference type="GO" id="GO:0055074">
    <property type="term" value="P:calcium ion homeostasis"/>
    <property type="evidence" value="ECO:0007669"/>
    <property type="project" value="TreeGrafter"/>
</dbReference>
<accession>A0A4Y2LCR1</accession>
<dbReference type="AlphaFoldDB" id="A0A4Y2LCR1"/>
<dbReference type="PROSITE" id="PS50222">
    <property type="entry name" value="EF_HAND_2"/>
    <property type="match status" value="1"/>
</dbReference>